<evidence type="ECO:0000259" key="4">
    <source>
        <dbReference type="PROSITE" id="PS50850"/>
    </source>
</evidence>
<dbReference type="InterPro" id="IPR020846">
    <property type="entry name" value="MFS_dom"/>
</dbReference>
<feature type="transmembrane region" description="Helical" evidence="3">
    <location>
        <begin position="352"/>
        <end position="377"/>
    </location>
</feature>
<dbReference type="Gene3D" id="1.20.1250.20">
    <property type="entry name" value="MFS general substrate transporter like domains"/>
    <property type="match status" value="2"/>
</dbReference>
<evidence type="ECO:0000256" key="3">
    <source>
        <dbReference type="SAM" id="Phobius"/>
    </source>
</evidence>
<feature type="domain" description="Major facilitator superfamily (MFS) profile" evidence="4">
    <location>
        <begin position="1"/>
        <end position="194"/>
    </location>
</feature>
<name>A0A7R9FLS4_9NEOP</name>
<dbReference type="EMBL" id="OE001020">
    <property type="protein sequence ID" value="CAD7455753.1"/>
    <property type="molecule type" value="Genomic_DNA"/>
</dbReference>
<feature type="transmembrane region" description="Helical" evidence="3">
    <location>
        <begin position="106"/>
        <end position="129"/>
    </location>
</feature>
<dbReference type="InterPro" id="IPR036259">
    <property type="entry name" value="MFS_trans_sf"/>
</dbReference>
<feature type="transmembrane region" description="Helical" evidence="3">
    <location>
        <begin position="484"/>
        <end position="506"/>
    </location>
</feature>
<keyword evidence="3" id="KW-0812">Transmembrane</keyword>
<dbReference type="GO" id="GO:0008028">
    <property type="term" value="F:monocarboxylic acid transmembrane transporter activity"/>
    <property type="evidence" value="ECO:0007669"/>
    <property type="project" value="TreeGrafter"/>
</dbReference>
<dbReference type="InterPro" id="IPR011701">
    <property type="entry name" value="MFS"/>
</dbReference>
<feature type="transmembrane region" description="Helical" evidence="3">
    <location>
        <begin position="12"/>
        <end position="37"/>
    </location>
</feature>
<evidence type="ECO:0000256" key="1">
    <source>
        <dbReference type="ARBA" id="ARBA00004141"/>
    </source>
</evidence>
<accession>A0A7R9FLS4</accession>
<feature type="transmembrane region" description="Helical" evidence="3">
    <location>
        <begin position="141"/>
        <end position="159"/>
    </location>
</feature>
<protein>
    <recommendedName>
        <fullName evidence="4">Major facilitator superfamily (MFS) profile domain-containing protein</fullName>
    </recommendedName>
</protein>
<feature type="region of interest" description="Disordered" evidence="2">
    <location>
        <begin position="200"/>
        <end position="235"/>
    </location>
</feature>
<dbReference type="SUPFAM" id="SSF103473">
    <property type="entry name" value="MFS general substrate transporter"/>
    <property type="match status" value="1"/>
</dbReference>
<dbReference type="PANTHER" id="PTHR11360">
    <property type="entry name" value="MONOCARBOXYLATE TRANSPORTER"/>
    <property type="match status" value="1"/>
</dbReference>
<comment type="subcellular location">
    <subcellularLocation>
        <location evidence="1">Membrane</location>
        <topology evidence="1">Multi-pass membrane protein</topology>
    </subcellularLocation>
</comment>
<evidence type="ECO:0000313" key="5">
    <source>
        <dbReference type="EMBL" id="CAD7455753.1"/>
    </source>
</evidence>
<feature type="transmembrane region" description="Helical" evidence="3">
    <location>
        <begin position="165"/>
        <end position="189"/>
    </location>
</feature>
<dbReference type="PANTHER" id="PTHR11360:SF237">
    <property type="entry name" value="MONOCARBOXYLATE TRANSPORTER 12-B-LIKE PROTEIN"/>
    <property type="match status" value="1"/>
</dbReference>
<reference evidence="5" key="1">
    <citation type="submission" date="2020-11" db="EMBL/GenBank/DDBJ databases">
        <authorList>
            <person name="Tran Van P."/>
        </authorList>
    </citation>
    <scope>NUCLEOTIDE SEQUENCE</scope>
</reference>
<feature type="transmembrane region" description="Helical" evidence="3">
    <location>
        <begin position="82"/>
        <end position="100"/>
    </location>
</feature>
<keyword evidence="3" id="KW-0472">Membrane</keyword>
<sequence length="608" mass="65848">MSSPQSVPDGGWGWVIVAANSVINLTLLPLLTCFGILFEEKFLMMGITAVETSFLLHLGTSITCLLGLTGGPLLRRFSFRQVALLGCLLTALGVTFTSQANSYSGFIFTYCVLLAVGQGLLYPATSLALNSYFCRRRSTAMGLTIALTGLGPVVTPQIVTRLIEGFGVTGAVLVLGGVSFHSLVAAALLRPLRKKRSVPSAEERELLELGETKDAEGKQCPKKDQPMSSSLLREQGKEDLTNNGYIVIPVMSNNHVQSKDGRLKDEVQTNGETVREGHVGTETCTLAPVIYPVSSDQTVHMRRRGLVEQECRQCQQRDQSMLGNSGTCLEQTKRLGRFVVMSLDLTLLRDPVYLNIVVGMGLSFVAELNFNMLMPFILADLAGLSRKQVAMVMSVQASLDITARFLVPPMADRWQWKSRNVYMVSLIGSIMGRTLLAHLSTHYHLILAISVLLGVSKGIKAVFQALIIPNYVPLERLPAASGLLMVNNGLLSLVLGPLIGSTLYYLSLIDVLHSLVGYRDHCSLEEILSLHNPNTDRHSCHDKMKLILAQKTFLAVLSPHGVIPTMGAGPGLVLVELVCPPTGIDVLACAVLSENIVACLSGVTLKPV</sequence>
<dbReference type="GO" id="GO:0016020">
    <property type="term" value="C:membrane"/>
    <property type="evidence" value="ECO:0007669"/>
    <property type="project" value="UniProtKB-SubCell"/>
</dbReference>
<feature type="transmembrane region" description="Helical" evidence="3">
    <location>
        <begin position="419"/>
        <end position="439"/>
    </location>
</feature>
<organism evidence="5">
    <name type="scientific">Timema tahoe</name>
    <dbReference type="NCBI Taxonomy" id="61484"/>
    <lineage>
        <taxon>Eukaryota</taxon>
        <taxon>Metazoa</taxon>
        <taxon>Ecdysozoa</taxon>
        <taxon>Arthropoda</taxon>
        <taxon>Hexapoda</taxon>
        <taxon>Insecta</taxon>
        <taxon>Pterygota</taxon>
        <taxon>Neoptera</taxon>
        <taxon>Polyneoptera</taxon>
        <taxon>Phasmatodea</taxon>
        <taxon>Timematodea</taxon>
        <taxon>Timematoidea</taxon>
        <taxon>Timematidae</taxon>
        <taxon>Timema</taxon>
    </lineage>
</organism>
<feature type="transmembrane region" description="Helical" evidence="3">
    <location>
        <begin position="445"/>
        <end position="472"/>
    </location>
</feature>
<dbReference type="Pfam" id="PF07690">
    <property type="entry name" value="MFS_1"/>
    <property type="match status" value="2"/>
</dbReference>
<proteinExistence type="predicted"/>
<dbReference type="InterPro" id="IPR050327">
    <property type="entry name" value="Proton-linked_MCT"/>
</dbReference>
<dbReference type="PROSITE" id="PS50850">
    <property type="entry name" value="MFS"/>
    <property type="match status" value="1"/>
</dbReference>
<gene>
    <name evidence="5" type="ORF">TTEB3V08_LOCUS3807</name>
</gene>
<evidence type="ECO:0000256" key="2">
    <source>
        <dbReference type="SAM" id="MobiDB-lite"/>
    </source>
</evidence>
<feature type="compositionally biased region" description="Basic and acidic residues" evidence="2">
    <location>
        <begin position="201"/>
        <end position="225"/>
    </location>
</feature>
<dbReference type="AlphaFoldDB" id="A0A7R9FLS4"/>
<keyword evidence="3" id="KW-1133">Transmembrane helix</keyword>